<proteinExistence type="inferred from homology"/>
<organism evidence="5 6">
    <name type="scientific">Forsythia ovata</name>
    <dbReference type="NCBI Taxonomy" id="205694"/>
    <lineage>
        <taxon>Eukaryota</taxon>
        <taxon>Viridiplantae</taxon>
        <taxon>Streptophyta</taxon>
        <taxon>Embryophyta</taxon>
        <taxon>Tracheophyta</taxon>
        <taxon>Spermatophyta</taxon>
        <taxon>Magnoliopsida</taxon>
        <taxon>eudicotyledons</taxon>
        <taxon>Gunneridae</taxon>
        <taxon>Pentapetalae</taxon>
        <taxon>asterids</taxon>
        <taxon>lamiids</taxon>
        <taxon>Lamiales</taxon>
        <taxon>Oleaceae</taxon>
        <taxon>Forsythieae</taxon>
        <taxon>Forsythia</taxon>
    </lineage>
</organism>
<evidence type="ECO:0000256" key="2">
    <source>
        <dbReference type="ARBA" id="ARBA00011738"/>
    </source>
</evidence>
<dbReference type="PANTHER" id="PTHR21495">
    <property type="entry name" value="NUCLEOPORIN-RELATED"/>
    <property type="match status" value="1"/>
</dbReference>
<evidence type="ECO:0000256" key="1">
    <source>
        <dbReference type="ARBA" id="ARBA00010746"/>
    </source>
</evidence>
<accession>A0ABD1UAE5</accession>
<dbReference type="InterPro" id="IPR044859">
    <property type="entry name" value="Allene_oxi_cyc_Dirigent"/>
</dbReference>
<gene>
    <name evidence="5" type="ORF">Fot_25917</name>
</gene>
<dbReference type="AlphaFoldDB" id="A0ABD1UAE5"/>
<dbReference type="Pfam" id="PF03018">
    <property type="entry name" value="Dirigent"/>
    <property type="match status" value="1"/>
</dbReference>
<comment type="function">
    <text evidence="4">Dirigent proteins impart stereoselectivity on the phenoxy radical-coupling reaction, yielding optically active lignans from two molecules of coniferyl alcohol in the biosynthesis of lignans, flavonolignans, and alkaloids and thus plays a central role in plant secondary metabolism.</text>
</comment>
<evidence type="ECO:0000313" key="6">
    <source>
        <dbReference type="Proteomes" id="UP001604277"/>
    </source>
</evidence>
<feature type="chain" id="PRO_5044525623" description="Dirigent protein" evidence="4">
    <location>
        <begin position="24"/>
        <end position="176"/>
    </location>
</feature>
<dbReference type="GO" id="GO:0048046">
    <property type="term" value="C:apoplast"/>
    <property type="evidence" value="ECO:0007669"/>
    <property type="project" value="UniProtKB-SubCell"/>
</dbReference>
<name>A0ABD1UAE5_9LAMI</name>
<comment type="subcellular location">
    <subcellularLocation>
        <location evidence="4">Secreted</location>
        <location evidence="4">Extracellular space</location>
        <location evidence="4">Apoplast</location>
    </subcellularLocation>
</comment>
<keyword evidence="3 4" id="KW-0964">Secreted</keyword>
<protein>
    <recommendedName>
        <fullName evidence="4">Dirigent protein</fullName>
    </recommendedName>
</protein>
<reference evidence="6" key="1">
    <citation type="submission" date="2024-07" db="EMBL/GenBank/DDBJ databases">
        <title>Two chromosome-level genome assemblies of Korean endemic species Abeliophyllum distichum and Forsythia ovata (Oleaceae).</title>
        <authorList>
            <person name="Jang H."/>
        </authorList>
    </citation>
    <scope>NUCLEOTIDE SEQUENCE [LARGE SCALE GENOMIC DNA]</scope>
</reference>
<keyword evidence="6" id="KW-1185">Reference proteome</keyword>
<dbReference type="Proteomes" id="UP001604277">
    <property type="component" value="Unassembled WGS sequence"/>
</dbReference>
<comment type="subunit">
    <text evidence="2 4">Homodimer.</text>
</comment>
<comment type="similarity">
    <text evidence="1 4">Belongs to the plant dirigent protein family.</text>
</comment>
<dbReference type="EMBL" id="JBFOLJ010000007">
    <property type="protein sequence ID" value="KAL2521994.1"/>
    <property type="molecule type" value="Genomic_DNA"/>
</dbReference>
<comment type="caution">
    <text evidence="5">The sequence shown here is derived from an EMBL/GenBank/DDBJ whole genome shotgun (WGS) entry which is preliminary data.</text>
</comment>
<evidence type="ECO:0000256" key="4">
    <source>
        <dbReference type="RuleBase" id="RU363099"/>
    </source>
</evidence>
<sequence>MASNAISLSVLLVFLAMFASSEAELGQPKETKMTLYFQDYSGGPNATVVQITGQHDGLLSFIKFGAIFCTDDPITQGFDPSSAEIARAQGLYVTSALDGSNTHVLISIVFTNEEYKGSTLEIQGSSAQFERVREVAVVGGTGKFRLARGYVSFETIHYDSMIYYAVIQCNVTVLHY</sequence>
<dbReference type="InterPro" id="IPR004265">
    <property type="entry name" value="Dirigent"/>
</dbReference>
<evidence type="ECO:0000313" key="5">
    <source>
        <dbReference type="EMBL" id="KAL2521994.1"/>
    </source>
</evidence>
<keyword evidence="4" id="KW-0052">Apoplast</keyword>
<dbReference type="GO" id="GO:0009699">
    <property type="term" value="P:phenylpropanoid biosynthetic process"/>
    <property type="evidence" value="ECO:0007669"/>
    <property type="project" value="UniProtKB-ARBA"/>
</dbReference>
<keyword evidence="4" id="KW-0732">Signal</keyword>
<dbReference type="Gene3D" id="2.40.480.10">
    <property type="entry name" value="Allene oxide cyclase-like"/>
    <property type="match status" value="1"/>
</dbReference>
<feature type="signal peptide" evidence="4">
    <location>
        <begin position="1"/>
        <end position="23"/>
    </location>
</feature>
<evidence type="ECO:0000256" key="3">
    <source>
        <dbReference type="ARBA" id="ARBA00022525"/>
    </source>
</evidence>